<gene>
    <name evidence="4" type="primary">LOC105362145</name>
</gene>
<keyword evidence="2" id="KW-0472">Membrane</keyword>
<dbReference type="AlphaFoldDB" id="A0AAJ6YGT8"/>
<sequence>MRVPCSNDSETLSSLPEEMIPVQQTTEGLSTKTIEEGPKVQRPTSPLPPKSTSIEGNQLSQPDTARKTNFNFDDHQTNFRVIVSPKTDYVKTTHKGGSSESMSAIPIDVAAMIVVGAIVSIGLTSVAALMIFHMRSRLLKTALSIYNHENVERQLTEKDNTCGKDLAVTIGTFPRTLTRINPVYNASSDASSAILRFNESPAEYANSTVTIGVRLSSNLRDLLESQYDRPASCSHRSAAAGEMDVEHVYDEIPFSPPFHFEKDT</sequence>
<evidence type="ECO:0000313" key="4">
    <source>
        <dbReference type="RefSeq" id="XP_011497799.1"/>
    </source>
</evidence>
<name>A0AAJ6YGT8_9HYME</name>
<protein>
    <submittedName>
        <fullName evidence="4">Uncharacterized protein LOC105362145</fullName>
    </submittedName>
</protein>
<feature type="compositionally biased region" description="Polar residues" evidence="1">
    <location>
        <begin position="50"/>
        <end position="71"/>
    </location>
</feature>
<feature type="compositionally biased region" description="Polar residues" evidence="1">
    <location>
        <begin position="22"/>
        <end position="32"/>
    </location>
</feature>
<feature type="transmembrane region" description="Helical" evidence="2">
    <location>
        <begin position="109"/>
        <end position="132"/>
    </location>
</feature>
<evidence type="ECO:0000256" key="2">
    <source>
        <dbReference type="SAM" id="Phobius"/>
    </source>
</evidence>
<evidence type="ECO:0000256" key="1">
    <source>
        <dbReference type="SAM" id="MobiDB-lite"/>
    </source>
</evidence>
<keyword evidence="2" id="KW-0812">Transmembrane</keyword>
<dbReference type="GeneID" id="105362145"/>
<dbReference type="RefSeq" id="XP_011497799.1">
    <property type="nucleotide sequence ID" value="XM_011499497.1"/>
</dbReference>
<feature type="region of interest" description="Disordered" evidence="1">
    <location>
        <begin position="1"/>
        <end position="71"/>
    </location>
</feature>
<keyword evidence="3" id="KW-1185">Reference proteome</keyword>
<feature type="compositionally biased region" description="Polar residues" evidence="1">
    <location>
        <begin position="1"/>
        <end position="14"/>
    </location>
</feature>
<dbReference type="KEGG" id="csol:105362145"/>
<organism evidence="3 4">
    <name type="scientific">Ceratosolen solmsi marchali</name>
    <dbReference type="NCBI Taxonomy" id="326594"/>
    <lineage>
        <taxon>Eukaryota</taxon>
        <taxon>Metazoa</taxon>
        <taxon>Ecdysozoa</taxon>
        <taxon>Arthropoda</taxon>
        <taxon>Hexapoda</taxon>
        <taxon>Insecta</taxon>
        <taxon>Pterygota</taxon>
        <taxon>Neoptera</taxon>
        <taxon>Endopterygota</taxon>
        <taxon>Hymenoptera</taxon>
        <taxon>Apocrita</taxon>
        <taxon>Proctotrupomorpha</taxon>
        <taxon>Chalcidoidea</taxon>
        <taxon>Agaonidae</taxon>
        <taxon>Agaoninae</taxon>
        <taxon>Ceratosolen</taxon>
    </lineage>
</organism>
<keyword evidence="2" id="KW-1133">Transmembrane helix</keyword>
<dbReference type="Proteomes" id="UP000695007">
    <property type="component" value="Unplaced"/>
</dbReference>
<reference evidence="4" key="1">
    <citation type="submission" date="2025-08" db="UniProtKB">
        <authorList>
            <consortium name="RefSeq"/>
        </authorList>
    </citation>
    <scope>IDENTIFICATION</scope>
</reference>
<accession>A0AAJ6YGT8</accession>
<evidence type="ECO:0000313" key="3">
    <source>
        <dbReference type="Proteomes" id="UP000695007"/>
    </source>
</evidence>
<proteinExistence type="predicted"/>